<dbReference type="GO" id="GO:0016020">
    <property type="term" value="C:membrane"/>
    <property type="evidence" value="ECO:0007669"/>
    <property type="project" value="UniProtKB-SubCell"/>
</dbReference>
<evidence type="ECO:0000313" key="6">
    <source>
        <dbReference type="EMBL" id="KGO51942.1"/>
    </source>
</evidence>
<comment type="subcellular location">
    <subcellularLocation>
        <location evidence="1">Membrane</location>
        <topology evidence="1">Multi-pass membrane protein</topology>
    </subcellularLocation>
</comment>
<keyword evidence="4 5" id="KW-0472">Membrane</keyword>
<dbReference type="AlphaFoldDB" id="A0A0A2J933"/>
<dbReference type="RefSeq" id="XP_016594740.1">
    <property type="nucleotide sequence ID" value="XM_016743675.1"/>
</dbReference>
<protein>
    <submittedName>
        <fullName evidence="6">Major facilitator superfamily domain, general substrate transporter</fullName>
    </submittedName>
</protein>
<dbReference type="PhylomeDB" id="A0A0A2J933"/>
<keyword evidence="7" id="KW-1185">Reference proteome</keyword>
<dbReference type="EMBL" id="JQFZ01000275">
    <property type="protein sequence ID" value="KGO51942.1"/>
    <property type="molecule type" value="Genomic_DNA"/>
</dbReference>
<evidence type="ECO:0000256" key="1">
    <source>
        <dbReference type="ARBA" id="ARBA00004141"/>
    </source>
</evidence>
<reference evidence="6 7" key="1">
    <citation type="journal article" date="2015" name="Mol. Plant Microbe Interact.">
        <title>Genome, transcriptome, and functional analyses of Penicillium expansum provide new insights into secondary metabolism and pathogenicity.</title>
        <authorList>
            <person name="Ballester A.R."/>
            <person name="Marcet-Houben M."/>
            <person name="Levin E."/>
            <person name="Sela N."/>
            <person name="Selma-Lazaro C."/>
            <person name="Carmona L."/>
            <person name="Wisniewski M."/>
            <person name="Droby S."/>
            <person name="Gonzalez-Candelas L."/>
            <person name="Gabaldon T."/>
        </authorList>
    </citation>
    <scope>NUCLEOTIDE SEQUENCE [LARGE SCALE GENOMIC DNA]</scope>
    <source>
        <strain evidence="6 7">MD-8</strain>
    </source>
</reference>
<dbReference type="SUPFAM" id="SSF103473">
    <property type="entry name" value="MFS general substrate transporter"/>
    <property type="match status" value="1"/>
</dbReference>
<dbReference type="HOGENOM" id="CLU_008455_0_1_1"/>
<dbReference type="OrthoDB" id="5410178at2759"/>
<proteinExistence type="predicted"/>
<accession>A0A0A2J933</accession>
<gene>
    <name evidence="6" type="ORF">PEX2_064040</name>
</gene>
<dbReference type="GO" id="GO:0022857">
    <property type="term" value="F:transmembrane transporter activity"/>
    <property type="evidence" value="ECO:0007669"/>
    <property type="project" value="TreeGrafter"/>
</dbReference>
<dbReference type="GeneID" id="27679095"/>
<feature type="transmembrane region" description="Helical" evidence="5">
    <location>
        <begin position="95"/>
        <end position="118"/>
    </location>
</feature>
<comment type="caution">
    <text evidence="6">The sequence shown here is derived from an EMBL/GenBank/DDBJ whole genome shotgun (WGS) entry which is preliminary data.</text>
</comment>
<dbReference type="PANTHER" id="PTHR23502:SF157">
    <property type="entry name" value="MAJOR FACILITATOR SUPERFAMILY (MFS) PROFILE DOMAIN-CONTAINING PROTEIN-RELATED"/>
    <property type="match status" value="1"/>
</dbReference>
<organism evidence="6 7">
    <name type="scientific">Penicillium expansum</name>
    <name type="common">Blue mold rot fungus</name>
    <dbReference type="NCBI Taxonomy" id="27334"/>
    <lineage>
        <taxon>Eukaryota</taxon>
        <taxon>Fungi</taxon>
        <taxon>Dikarya</taxon>
        <taxon>Ascomycota</taxon>
        <taxon>Pezizomycotina</taxon>
        <taxon>Eurotiomycetes</taxon>
        <taxon>Eurotiomycetidae</taxon>
        <taxon>Eurotiales</taxon>
        <taxon>Aspergillaceae</taxon>
        <taxon>Penicillium</taxon>
    </lineage>
</organism>
<evidence type="ECO:0000313" key="7">
    <source>
        <dbReference type="Proteomes" id="UP000030143"/>
    </source>
</evidence>
<sequence>MSHHSSSTDRYGIRLASRFQDIFPFNFQGIANAAQALNPDHSPDLKTFARIALFRPIQLFFTELIVFVVATMSAVAFALIYMFTEALPPIYESMGFSSTSSCLPFLAICVGLISRLLTRIQDHRTIVKYEEEIITLEPEHKLLGFMIGAPMLAGGLWWFSWTIPPVADVHWIVSKIALVLIGYALNEFDSVLAGYLADSYPSYAASGFAALSLIRSLMSAAFPLFANQMFEGLGANVASSILAALATLFCIVPPLFIKYGKRIRARSKSARYSLRVYQENGVDKNGY</sequence>
<dbReference type="InterPro" id="IPR036259">
    <property type="entry name" value="MFS_trans_sf"/>
</dbReference>
<feature type="transmembrane region" description="Helical" evidence="5">
    <location>
        <begin position="200"/>
        <end position="225"/>
    </location>
</feature>
<name>A0A0A2J933_PENEN</name>
<feature type="transmembrane region" description="Helical" evidence="5">
    <location>
        <begin position="169"/>
        <end position="188"/>
    </location>
</feature>
<dbReference type="PANTHER" id="PTHR23502">
    <property type="entry name" value="MAJOR FACILITATOR SUPERFAMILY"/>
    <property type="match status" value="1"/>
</dbReference>
<feature type="transmembrane region" description="Helical" evidence="5">
    <location>
        <begin position="237"/>
        <end position="257"/>
    </location>
</feature>
<keyword evidence="2 5" id="KW-0812">Transmembrane</keyword>
<dbReference type="STRING" id="27334.A0A0A2J933"/>
<evidence type="ECO:0000256" key="5">
    <source>
        <dbReference type="SAM" id="Phobius"/>
    </source>
</evidence>
<dbReference type="VEuPathDB" id="FungiDB:PEXP_093470"/>
<evidence type="ECO:0000256" key="3">
    <source>
        <dbReference type="ARBA" id="ARBA00022989"/>
    </source>
</evidence>
<evidence type="ECO:0000256" key="4">
    <source>
        <dbReference type="ARBA" id="ARBA00023136"/>
    </source>
</evidence>
<keyword evidence="3 5" id="KW-1133">Transmembrane helix</keyword>
<evidence type="ECO:0000256" key="2">
    <source>
        <dbReference type="ARBA" id="ARBA00022692"/>
    </source>
</evidence>
<dbReference type="Gene3D" id="1.20.1250.20">
    <property type="entry name" value="MFS general substrate transporter like domains"/>
    <property type="match status" value="1"/>
</dbReference>
<feature type="transmembrane region" description="Helical" evidence="5">
    <location>
        <begin position="142"/>
        <end position="163"/>
    </location>
</feature>
<feature type="transmembrane region" description="Helical" evidence="5">
    <location>
        <begin position="59"/>
        <end position="83"/>
    </location>
</feature>
<dbReference type="Proteomes" id="UP000030143">
    <property type="component" value="Unassembled WGS sequence"/>
</dbReference>